<feature type="compositionally biased region" description="Basic and acidic residues" evidence="6">
    <location>
        <begin position="895"/>
        <end position="904"/>
    </location>
</feature>
<dbReference type="InterPro" id="IPR004014">
    <property type="entry name" value="ATPase_P-typ_cation-transptr_N"/>
</dbReference>
<comment type="caution">
    <text evidence="9">The sequence shown here is derived from an EMBL/GenBank/DDBJ whole genome shotgun (WGS) entry which is preliminary data.</text>
</comment>
<feature type="transmembrane region" description="Helical" evidence="7">
    <location>
        <begin position="243"/>
        <end position="261"/>
    </location>
</feature>
<feature type="region of interest" description="Disordered" evidence="6">
    <location>
        <begin position="895"/>
        <end position="915"/>
    </location>
</feature>
<feature type="domain" description="Cation-transporting P-type ATPase N-terminal" evidence="8">
    <location>
        <begin position="1"/>
        <end position="75"/>
    </location>
</feature>
<evidence type="ECO:0000256" key="4">
    <source>
        <dbReference type="ARBA" id="ARBA00022989"/>
    </source>
</evidence>
<keyword evidence="5 7" id="KW-0472">Membrane</keyword>
<dbReference type="SFLD" id="SFLDG00002">
    <property type="entry name" value="C1.7:_P-type_atpase_like"/>
    <property type="match status" value="1"/>
</dbReference>
<gene>
    <name evidence="9" type="ORF">HGO97_012455</name>
</gene>
<feature type="transmembrane region" description="Helical" evidence="7">
    <location>
        <begin position="830"/>
        <end position="849"/>
    </location>
</feature>
<feature type="transmembrane region" description="Helical" evidence="7">
    <location>
        <begin position="798"/>
        <end position="818"/>
    </location>
</feature>
<dbReference type="Pfam" id="PF00122">
    <property type="entry name" value="E1-E2_ATPase"/>
    <property type="match status" value="1"/>
</dbReference>
<feature type="transmembrane region" description="Helical" evidence="7">
    <location>
        <begin position="703"/>
        <end position="721"/>
    </location>
</feature>
<keyword evidence="10" id="KW-1185">Reference proteome</keyword>
<keyword evidence="3 7" id="KW-0812">Transmembrane</keyword>
<dbReference type="PROSITE" id="PS00154">
    <property type="entry name" value="ATPASE_E1_E2"/>
    <property type="match status" value="1"/>
</dbReference>
<dbReference type="Pfam" id="PF00690">
    <property type="entry name" value="Cation_ATPase_N"/>
    <property type="match status" value="1"/>
</dbReference>
<dbReference type="SFLD" id="SFLDF00027">
    <property type="entry name" value="p-type_atpase"/>
    <property type="match status" value="1"/>
</dbReference>
<evidence type="ECO:0000256" key="7">
    <source>
        <dbReference type="SAM" id="Phobius"/>
    </source>
</evidence>
<feature type="transmembrane region" description="Helical" evidence="7">
    <location>
        <begin position="673"/>
        <end position="697"/>
    </location>
</feature>
<dbReference type="SMART" id="SM00831">
    <property type="entry name" value="Cation_ATPase_N"/>
    <property type="match status" value="1"/>
</dbReference>
<evidence type="ECO:0000313" key="9">
    <source>
        <dbReference type="EMBL" id="MBU3876615.1"/>
    </source>
</evidence>
<dbReference type="InterPro" id="IPR059000">
    <property type="entry name" value="ATPase_P-type_domA"/>
</dbReference>
<dbReference type="PANTHER" id="PTHR43294">
    <property type="entry name" value="SODIUM/POTASSIUM-TRANSPORTING ATPASE SUBUNIT ALPHA"/>
    <property type="match status" value="1"/>
</dbReference>
<evidence type="ECO:0000256" key="3">
    <source>
        <dbReference type="ARBA" id="ARBA00022692"/>
    </source>
</evidence>
<dbReference type="InterPro" id="IPR006068">
    <property type="entry name" value="ATPase_P-typ_cation-transptr_C"/>
</dbReference>
<proteinExistence type="predicted"/>
<evidence type="ECO:0000256" key="1">
    <source>
        <dbReference type="ARBA" id="ARBA00004651"/>
    </source>
</evidence>
<evidence type="ECO:0000256" key="5">
    <source>
        <dbReference type="ARBA" id="ARBA00023136"/>
    </source>
</evidence>
<comment type="subcellular location">
    <subcellularLocation>
        <location evidence="1">Cell membrane</location>
        <topology evidence="1">Multi-pass membrane protein</topology>
    </subcellularLocation>
</comment>
<dbReference type="Proteomes" id="UP000723714">
    <property type="component" value="Unassembled WGS sequence"/>
</dbReference>
<accession>A0ABS6D504</accession>
<feature type="transmembrane region" description="Helical" evidence="7">
    <location>
        <begin position="741"/>
        <end position="766"/>
    </location>
</feature>
<keyword evidence="4 7" id="KW-1133">Transmembrane helix</keyword>
<dbReference type="NCBIfam" id="TIGR01494">
    <property type="entry name" value="ATPase_P-type"/>
    <property type="match status" value="3"/>
</dbReference>
<sequence length="915" mass="99823">MFEEKSVREISDLLHTDREKGLSEQEASLRLGNYGPNVLKEGRKKTKAESFLEQLNDPLICVLLVAALVSFLLKEVSDAIIITVVILVNATVGVIQEGKAQKALESLKKLTSPKAVVRREGTAREIPASELVKGDLVLLEAGVQIPADLRLVRTWNLKIEESALTGESLPVTKDADFQAVKPLPVGDRKNEAFMSTLVTGGRGEGIVIGAGMETEIGKIASIINDVPREYTPLQRKLADLGKILSIVSVLLCVVLFGIAVFQKRNILEMLITAISLAVAAVPEGLPAIVTIVLAMSVSKMVKVHTIVRKLPSVETLGAVNVVCSDKTGTLTQNKMTVMKYFVNQNVYKCSQAAPNMPDEFTEGMLLCNDAVITSKEELGDPTELALLRFAESYHSGSENKTLEGRSKKEALEIRMPRIQEKAFDSQRKMMTTLHRGPQGFIAYTKGAPEVLLNKCTKILINGRVQSLTDSHRRQIRQTVEDFSAQALRVLAVAFRRGEKDVQEDGLTFAGLAGMIDPIRPEAKAAVERFKQASVRTVMITGDHIDTAFAIARELGIAKKMDECITGDELEHISDAQLKERLGKVSVFARVSPEHKVRIVRSLKETGNIAAMTGDGVNDAPSLRMADIGIAMGITGTDVAKNAADMILTDDNFATIEKAIEEGRSIYENIKKTVLFLLSSNFGEIITMFTAVLMGMASPLKASHILWINLITDSLPALALGVDKNDKEALMKRPPRKAKEGLFSNGGISCTIFYGCLIAAISLTAFLKVPWEILAQQQKAFTLANISAVFQSAEVLTRAQTYAFTVLGMSQLFHALGMKDVHTSVFSRKRDFNPVMAASFVVGFLLQAAVTEVPYLTVMFGTAALSFREWGGLIILAAFPVLAHEIFVLLHAAEKRDPEKEEPKKSPSLVPGKGRL</sequence>
<feature type="transmembrane region" description="Helical" evidence="7">
    <location>
        <begin position="273"/>
        <end position="294"/>
    </location>
</feature>
<dbReference type="InterPro" id="IPR050510">
    <property type="entry name" value="Cation_transp_ATPase_P-type"/>
</dbReference>
<dbReference type="InterPro" id="IPR018303">
    <property type="entry name" value="ATPase_P-typ_P_site"/>
</dbReference>
<feature type="transmembrane region" description="Helical" evidence="7">
    <location>
        <begin position="869"/>
        <end position="889"/>
    </location>
</feature>
<dbReference type="RefSeq" id="WP_216242112.1">
    <property type="nucleotide sequence ID" value="NZ_JABACJ020000011.1"/>
</dbReference>
<dbReference type="InterPro" id="IPR001757">
    <property type="entry name" value="P_typ_ATPase"/>
</dbReference>
<organism evidence="9 10">
    <name type="scientific">Faecalicatena faecalis</name>
    <dbReference type="NCBI Taxonomy" id="2726362"/>
    <lineage>
        <taxon>Bacteria</taxon>
        <taxon>Bacillati</taxon>
        <taxon>Bacillota</taxon>
        <taxon>Clostridia</taxon>
        <taxon>Lachnospirales</taxon>
        <taxon>Lachnospiraceae</taxon>
        <taxon>Faecalicatena</taxon>
    </lineage>
</organism>
<evidence type="ECO:0000256" key="2">
    <source>
        <dbReference type="ARBA" id="ARBA00022475"/>
    </source>
</evidence>
<evidence type="ECO:0000256" key="6">
    <source>
        <dbReference type="SAM" id="MobiDB-lite"/>
    </source>
</evidence>
<dbReference type="Pfam" id="PF13246">
    <property type="entry name" value="Cation_ATPase"/>
    <property type="match status" value="1"/>
</dbReference>
<name>A0ABS6D504_9FIRM</name>
<protein>
    <submittedName>
        <fullName evidence="9">Cation-translocating P-type ATPase</fullName>
    </submittedName>
</protein>
<dbReference type="PANTHER" id="PTHR43294:SF21">
    <property type="entry name" value="CATION TRANSPORTING ATPASE"/>
    <property type="match status" value="1"/>
</dbReference>
<keyword evidence="2" id="KW-1003">Cell membrane</keyword>
<dbReference type="Pfam" id="PF00689">
    <property type="entry name" value="Cation_ATPase_C"/>
    <property type="match status" value="1"/>
</dbReference>
<dbReference type="InterPro" id="IPR044492">
    <property type="entry name" value="P_typ_ATPase_HD_dom"/>
</dbReference>
<reference evidence="9 10" key="1">
    <citation type="submission" date="2021-06" db="EMBL/GenBank/DDBJ databases">
        <title>Faecalicatena sp. nov. isolated from porcine feces.</title>
        <authorList>
            <person name="Oh B.S."/>
            <person name="Lee J.H."/>
        </authorList>
    </citation>
    <scope>NUCLEOTIDE SEQUENCE [LARGE SCALE GENOMIC DNA]</scope>
    <source>
        <strain evidence="9 10">AGMB00832</strain>
    </source>
</reference>
<dbReference type="EMBL" id="JABACJ020000011">
    <property type="protein sequence ID" value="MBU3876615.1"/>
    <property type="molecule type" value="Genomic_DNA"/>
</dbReference>
<evidence type="ECO:0000313" key="10">
    <source>
        <dbReference type="Proteomes" id="UP000723714"/>
    </source>
</evidence>
<evidence type="ECO:0000259" key="8">
    <source>
        <dbReference type="SMART" id="SM00831"/>
    </source>
</evidence>
<dbReference type="SFLD" id="SFLDS00003">
    <property type="entry name" value="Haloacid_Dehalogenase"/>
    <property type="match status" value="1"/>
</dbReference>